<feature type="compositionally biased region" description="Polar residues" evidence="1">
    <location>
        <begin position="334"/>
        <end position="345"/>
    </location>
</feature>
<gene>
    <name evidence="2" type="ORF">CI238_13043</name>
</gene>
<evidence type="ECO:0000313" key="2">
    <source>
        <dbReference type="EMBL" id="KZL86803.1"/>
    </source>
</evidence>
<comment type="caution">
    <text evidence="2">The sequence shown here is derived from an EMBL/GenBank/DDBJ whole genome shotgun (WGS) entry which is preliminary data.</text>
</comment>
<dbReference type="Proteomes" id="UP000076584">
    <property type="component" value="Unassembled WGS sequence"/>
</dbReference>
<proteinExistence type="predicted"/>
<sequence>MMTASKQPAQYPIKPRKFSSEAAHASAARIAIGIMMLKATTTKTIRGTFAKIGSISCMQRATEYMEVAMLPITLNARAASTNLPKPPAGANMAAMTPPMPYVSHPDFHSGTLLSAPPIAAPRMRSGTDGVKIPSNCNLLGGLIGVVVRGEVRCYSAKGNEVSRHDTSIVENLSCCRRGRLGLLPKVLSTAAYRNHYRDKIRKPLPPFPHVKCAVTNERSSKTDEACDDDANFYIDMARVDSCESLAPDNRGGEGEASYGSGIEEERDGSEVISASPDVQQEFKFSKHKTKNNTNLPKGVPGLDELPQSGVGSSNAHECRRHNRQHRKEKDHQRSIPQTQTELCSS</sequence>
<reference evidence="2 3" key="1">
    <citation type="submission" date="2015-06" db="EMBL/GenBank/DDBJ databases">
        <title>Survival trade-offs in plant roots during colonization by closely related pathogenic and mutualistic fungi.</title>
        <authorList>
            <person name="Hacquard S."/>
            <person name="Kracher B."/>
            <person name="Hiruma K."/>
            <person name="Weinman A."/>
            <person name="Muench P."/>
            <person name="Garrido Oter R."/>
            <person name="Ver Loren van Themaat E."/>
            <person name="Dallerey J.-F."/>
            <person name="Damm U."/>
            <person name="Henrissat B."/>
            <person name="Lespinet O."/>
            <person name="Thon M."/>
            <person name="Kemen E."/>
            <person name="McHardy A.C."/>
            <person name="Schulze-Lefert P."/>
            <person name="O'Connell R.J."/>
        </authorList>
    </citation>
    <scope>NUCLEOTIDE SEQUENCE [LARGE SCALE GENOMIC DNA]</scope>
    <source>
        <strain evidence="2 3">MAFF 238704</strain>
    </source>
</reference>
<feature type="region of interest" description="Disordered" evidence="1">
    <location>
        <begin position="244"/>
        <end position="270"/>
    </location>
</feature>
<accession>A0A162P7Y5</accession>
<dbReference type="EMBL" id="LFIW01000368">
    <property type="protein sequence ID" value="KZL86803.1"/>
    <property type="molecule type" value="Genomic_DNA"/>
</dbReference>
<protein>
    <submittedName>
        <fullName evidence="2">Uncharacterized protein</fullName>
    </submittedName>
</protein>
<keyword evidence="3" id="KW-1185">Reference proteome</keyword>
<name>A0A162P7Y5_COLIC</name>
<feature type="region of interest" description="Disordered" evidence="1">
    <location>
        <begin position="282"/>
        <end position="345"/>
    </location>
</feature>
<evidence type="ECO:0000256" key="1">
    <source>
        <dbReference type="SAM" id="MobiDB-lite"/>
    </source>
</evidence>
<dbReference type="AlphaFoldDB" id="A0A162P7Y5"/>
<evidence type="ECO:0000313" key="3">
    <source>
        <dbReference type="Proteomes" id="UP000076584"/>
    </source>
</evidence>
<organism evidence="2 3">
    <name type="scientific">Colletotrichum incanum</name>
    <name type="common">Soybean anthracnose fungus</name>
    <dbReference type="NCBI Taxonomy" id="1573173"/>
    <lineage>
        <taxon>Eukaryota</taxon>
        <taxon>Fungi</taxon>
        <taxon>Dikarya</taxon>
        <taxon>Ascomycota</taxon>
        <taxon>Pezizomycotina</taxon>
        <taxon>Sordariomycetes</taxon>
        <taxon>Hypocreomycetidae</taxon>
        <taxon>Glomerellales</taxon>
        <taxon>Glomerellaceae</taxon>
        <taxon>Colletotrichum</taxon>
        <taxon>Colletotrichum spaethianum species complex</taxon>
    </lineage>
</organism>